<feature type="transmembrane region" description="Helical" evidence="2">
    <location>
        <begin position="6"/>
        <end position="25"/>
    </location>
</feature>
<comment type="caution">
    <text evidence="4">The sequence shown here is derived from an EMBL/GenBank/DDBJ whole genome shotgun (WGS) entry which is preliminary data.</text>
</comment>
<feature type="transmembrane region" description="Helical" evidence="2">
    <location>
        <begin position="259"/>
        <end position="281"/>
    </location>
</feature>
<feature type="transmembrane region" description="Helical" evidence="2">
    <location>
        <begin position="167"/>
        <end position="184"/>
    </location>
</feature>
<dbReference type="Pfam" id="PF01970">
    <property type="entry name" value="TctA"/>
    <property type="match status" value="1"/>
</dbReference>
<feature type="transmembrane region" description="Helical" evidence="2">
    <location>
        <begin position="698"/>
        <end position="720"/>
    </location>
</feature>
<evidence type="ECO:0000313" key="5">
    <source>
        <dbReference type="Proteomes" id="UP000078396"/>
    </source>
</evidence>
<keyword evidence="2" id="KW-1133">Transmembrane helix</keyword>
<organism evidence="4 5">
    <name type="scientific">Mycolicibacterium iranicum</name>
    <name type="common">Mycobacterium iranicum</name>
    <dbReference type="NCBI Taxonomy" id="912594"/>
    <lineage>
        <taxon>Bacteria</taxon>
        <taxon>Bacillati</taxon>
        <taxon>Actinomycetota</taxon>
        <taxon>Actinomycetes</taxon>
        <taxon>Mycobacteriales</taxon>
        <taxon>Mycobacteriaceae</taxon>
        <taxon>Mycolicibacterium</taxon>
    </lineage>
</organism>
<dbReference type="AlphaFoldDB" id="A0A178LRS1"/>
<feature type="region of interest" description="Disordered" evidence="1">
    <location>
        <begin position="595"/>
        <end position="648"/>
    </location>
</feature>
<feature type="transmembrane region" description="Helical" evidence="2">
    <location>
        <begin position="103"/>
        <end position="129"/>
    </location>
</feature>
<feature type="domain" description="DUF112" evidence="3">
    <location>
        <begin position="17"/>
        <end position="438"/>
    </location>
</feature>
<feature type="transmembrane region" description="Helical" evidence="2">
    <location>
        <begin position="659"/>
        <end position="686"/>
    </location>
</feature>
<dbReference type="PANTHER" id="PTHR35342:SF5">
    <property type="entry name" value="TRICARBOXYLIC TRANSPORT PROTEIN"/>
    <property type="match status" value="1"/>
</dbReference>
<feature type="transmembrane region" description="Helical" evidence="2">
    <location>
        <begin position="58"/>
        <end position="82"/>
    </location>
</feature>
<dbReference type="RefSeq" id="WP_064283582.1">
    <property type="nucleotide sequence ID" value="NZ_LWCS01000040.1"/>
</dbReference>
<feature type="transmembrane region" description="Helical" evidence="2">
    <location>
        <begin position="509"/>
        <end position="528"/>
    </location>
</feature>
<evidence type="ECO:0000256" key="2">
    <source>
        <dbReference type="SAM" id="Phobius"/>
    </source>
</evidence>
<evidence type="ECO:0000259" key="3">
    <source>
        <dbReference type="Pfam" id="PF01970"/>
    </source>
</evidence>
<feature type="transmembrane region" description="Helical" evidence="2">
    <location>
        <begin position="135"/>
        <end position="155"/>
    </location>
</feature>
<accession>A0A178LRS1</accession>
<dbReference type="PANTHER" id="PTHR35342">
    <property type="entry name" value="TRICARBOXYLIC TRANSPORT PROTEIN"/>
    <property type="match status" value="1"/>
</dbReference>
<feature type="transmembrane region" description="Helical" evidence="2">
    <location>
        <begin position="429"/>
        <end position="446"/>
    </location>
</feature>
<feature type="transmembrane region" description="Helical" evidence="2">
    <location>
        <begin position="466"/>
        <end position="485"/>
    </location>
</feature>
<feature type="compositionally biased region" description="Low complexity" evidence="1">
    <location>
        <begin position="618"/>
        <end position="633"/>
    </location>
</feature>
<feature type="transmembrane region" description="Helical" evidence="2">
    <location>
        <begin position="540"/>
        <end position="559"/>
    </location>
</feature>
<name>A0A178LRS1_MYCIR</name>
<keyword evidence="2" id="KW-0812">Transmembrane</keyword>
<feature type="transmembrane region" description="Helical" evidence="2">
    <location>
        <begin position="354"/>
        <end position="376"/>
    </location>
</feature>
<reference evidence="4 5" key="1">
    <citation type="submission" date="2016-04" db="EMBL/GenBank/DDBJ databases">
        <title>Draft Genome Sequences of Staphylococcus capitis Strain H36, S. capitis Strain H65, S. cohnii Strain H62, S. hominis Strain H69, Mycobacterium iranicum Strain H39, Plantibacter sp. Strain H53, Pseudomonas oryzihabitans Strain H72, and Microbacterium sp. Strain H83, isolated from residential settings.</title>
        <authorList>
            <person name="Lymperopoulou D."/>
            <person name="Adams R.I."/>
            <person name="Lindow S."/>
            <person name="Coil D.A."/>
            <person name="Jospin G."/>
            <person name="Eisen J.A."/>
        </authorList>
    </citation>
    <scope>NUCLEOTIDE SEQUENCE [LARGE SCALE GENOMIC DNA]</scope>
    <source>
        <strain evidence="4 5">H39</strain>
    </source>
</reference>
<proteinExistence type="predicted"/>
<dbReference type="Proteomes" id="UP000078396">
    <property type="component" value="Unassembled WGS sequence"/>
</dbReference>
<evidence type="ECO:0000313" key="4">
    <source>
        <dbReference type="EMBL" id="OAN35119.1"/>
    </source>
</evidence>
<feature type="transmembrane region" description="Helical" evidence="2">
    <location>
        <begin position="196"/>
        <end position="214"/>
    </location>
</feature>
<feature type="transmembrane region" description="Helical" evidence="2">
    <location>
        <begin position="396"/>
        <end position="422"/>
    </location>
</feature>
<keyword evidence="2" id="KW-0472">Membrane</keyword>
<gene>
    <name evidence="4" type="ORF">A4X20_26365</name>
</gene>
<dbReference type="EMBL" id="LWCS01000040">
    <property type="protein sequence ID" value="OAN35119.1"/>
    <property type="molecule type" value="Genomic_DNA"/>
</dbReference>
<protein>
    <recommendedName>
        <fullName evidence="3">DUF112 domain-containing protein</fullName>
    </recommendedName>
</protein>
<feature type="transmembrane region" description="Helical" evidence="2">
    <location>
        <begin position="32"/>
        <end position="52"/>
    </location>
</feature>
<dbReference type="InterPro" id="IPR002823">
    <property type="entry name" value="DUF112_TM"/>
</dbReference>
<sequence length="728" mass="75930">MDALPTALAAVATWQFLVAFLIGCANGMLTGLLPGLGGSVGIALMIPFTYGMETTTAMGLFVAALAGQSFCGSISAILLNIPGSSPSAATTIDGYPLARQGRGGFAIGISASASFLGAAIGTVVLIALIPAVRPLVLSFSFAEFTLLGVLGLTIIAMASRGSMIKGIIAGLLGVLLSFVGFAPVGGDVRYVFDQPALFNGFEVVVVLVGMFAITEALELLRTNQTVAQTMMREKFGYGQIWEGITYTVKQPFLLARSSLIGTGVGLVPAVGGTVAAFLAYFQAARTVKNPRFGQGDPRGVLAPEASNDAKDAGSALPSLAFGIPGSSDWAIVMGAMVIHGLTPGPNLIRENPDIVWIAILVLIAASFLSSFLGVLFGPQLLHITRVKPGILSPVVLLLAVVGAYALNLSLIDVLVSIGFGLVAYVMRSIGMPLIPVILGFILGPLVERSYLQTVSTYGFVDGFFSRPITIVLIVLTVAVIGYEVYSTRRASKRDPVEIARGLVSATRPWALMVMSVFGLLGVAALAMATDFSPQGRTFPIITASALVVLIAAYLLIALVPPLRRRAGGVISDGGGMEELVSHLQHEAAELIDTQKDVQQKDSRASPAAEQTTDSGGEVAVAQKQAPPKQAGEPAGPGPSGMQVVQPSPGEMARRLRTSLILVIAMVAVTVMFGVEFAVPLTLFAFLRLVTGESWRTTVMTTVIGSAAFYLVFHTALGVPLEGGMLLSY</sequence>
<evidence type="ECO:0000256" key="1">
    <source>
        <dbReference type="SAM" id="MobiDB-lite"/>
    </source>
</evidence>